<keyword evidence="2" id="KW-1185">Reference proteome</keyword>
<name>B2IL24_BEII9</name>
<dbReference type="EMBL" id="CP001016">
    <property type="protein sequence ID" value="ACB96564.1"/>
    <property type="molecule type" value="Genomic_DNA"/>
</dbReference>
<dbReference type="Proteomes" id="UP000001695">
    <property type="component" value="Chromosome"/>
</dbReference>
<dbReference type="RefSeq" id="WP_012385913.1">
    <property type="nucleotide sequence ID" value="NC_010581.1"/>
</dbReference>
<dbReference type="AlphaFoldDB" id="B2IL24"/>
<organism evidence="1 2">
    <name type="scientific">Beijerinckia indica subsp. indica (strain ATCC 9039 / DSM 1715 / NCIMB 8712)</name>
    <dbReference type="NCBI Taxonomy" id="395963"/>
    <lineage>
        <taxon>Bacteria</taxon>
        <taxon>Pseudomonadati</taxon>
        <taxon>Pseudomonadota</taxon>
        <taxon>Alphaproteobacteria</taxon>
        <taxon>Hyphomicrobiales</taxon>
        <taxon>Beijerinckiaceae</taxon>
        <taxon>Beijerinckia</taxon>
    </lineage>
</organism>
<dbReference type="OrthoDB" id="9816081at2"/>
<evidence type="ECO:0000313" key="1">
    <source>
        <dbReference type="EMBL" id="ACB96564.1"/>
    </source>
</evidence>
<dbReference type="HOGENOM" id="CLU_2204869_0_0_5"/>
<dbReference type="STRING" id="395963.Bind_3001"/>
<accession>B2IL24</accession>
<reference evidence="1 2" key="2">
    <citation type="journal article" date="2010" name="J. Bacteriol.">
        <title>Complete genome sequence of Beijerinckia indica subsp. indica.</title>
        <authorList>
            <person name="Tamas I."/>
            <person name="Dedysh S.N."/>
            <person name="Liesack W."/>
            <person name="Stott M.B."/>
            <person name="Alam M."/>
            <person name="Murrell J.C."/>
            <person name="Dunfield P.F."/>
        </authorList>
    </citation>
    <scope>NUCLEOTIDE SEQUENCE [LARGE SCALE GENOMIC DNA]</scope>
    <source>
        <strain evidence="2">ATCC 9039 / DSM 1715 / NCIMB 8712</strain>
    </source>
</reference>
<protein>
    <submittedName>
        <fullName evidence="1">Uncharacterized protein</fullName>
    </submittedName>
</protein>
<gene>
    <name evidence="1" type="ordered locus">Bind_3001</name>
</gene>
<sequence length="107" mass="11764">MPDTKTVLSWVHFGKRIALAPDPNDPSPWQTIKDIRTLSDGRHALMVEARESAGDTGHDTITVCVARNGRYMPSPIGDGSDRDTVGAWPEKSILGTQLGPKRNGRKW</sequence>
<evidence type="ECO:0000313" key="2">
    <source>
        <dbReference type="Proteomes" id="UP000001695"/>
    </source>
</evidence>
<proteinExistence type="predicted"/>
<dbReference type="KEGG" id="bid:Bind_3001"/>
<reference evidence="2" key="1">
    <citation type="submission" date="2008-03" db="EMBL/GenBank/DDBJ databases">
        <title>Complete sequence of chromosome of Beijerinckia indica subsp. indica ATCC 9039.</title>
        <authorList>
            <consortium name="US DOE Joint Genome Institute"/>
            <person name="Copeland A."/>
            <person name="Lucas S."/>
            <person name="Lapidus A."/>
            <person name="Glavina del Rio T."/>
            <person name="Dalin E."/>
            <person name="Tice H."/>
            <person name="Bruce D."/>
            <person name="Goodwin L."/>
            <person name="Pitluck S."/>
            <person name="LaButti K."/>
            <person name="Schmutz J."/>
            <person name="Larimer F."/>
            <person name="Land M."/>
            <person name="Hauser L."/>
            <person name="Kyrpides N."/>
            <person name="Mikhailova N."/>
            <person name="Dunfield P.F."/>
            <person name="Dedysh S.N."/>
            <person name="Liesack W."/>
            <person name="Saw J.H."/>
            <person name="Alam M."/>
            <person name="Chen Y."/>
            <person name="Murrell J.C."/>
            <person name="Richardson P."/>
        </authorList>
    </citation>
    <scope>NUCLEOTIDE SEQUENCE [LARGE SCALE GENOMIC DNA]</scope>
    <source>
        <strain evidence="2">ATCC 9039 / DSM 1715 / NCIMB 8712</strain>
    </source>
</reference>